<evidence type="ECO:0008006" key="4">
    <source>
        <dbReference type="Google" id="ProtNLM"/>
    </source>
</evidence>
<evidence type="ECO:0000313" key="3">
    <source>
        <dbReference type="Proteomes" id="UP000647587"/>
    </source>
</evidence>
<feature type="chain" id="PRO_5045119897" description="DUF1795 domain-containing protein" evidence="1">
    <location>
        <begin position="23"/>
        <end position="171"/>
    </location>
</feature>
<organism evidence="2 3">
    <name type="scientific">Deinococcus malanensis</name>
    <dbReference type="NCBI Taxonomy" id="1706855"/>
    <lineage>
        <taxon>Bacteria</taxon>
        <taxon>Thermotogati</taxon>
        <taxon>Deinococcota</taxon>
        <taxon>Deinococci</taxon>
        <taxon>Deinococcales</taxon>
        <taxon>Deinococcaceae</taxon>
        <taxon>Deinococcus</taxon>
    </lineage>
</organism>
<gene>
    <name evidence="2" type="ORF">GCM10008955_06750</name>
</gene>
<comment type="caution">
    <text evidence="2">The sequence shown here is derived from an EMBL/GenBank/DDBJ whole genome shotgun (WGS) entry which is preliminary data.</text>
</comment>
<dbReference type="EMBL" id="BMPP01000002">
    <property type="protein sequence ID" value="GGK15926.1"/>
    <property type="molecule type" value="Genomic_DNA"/>
</dbReference>
<dbReference type="Proteomes" id="UP000647587">
    <property type="component" value="Unassembled WGS sequence"/>
</dbReference>
<proteinExistence type="predicted"/>
<protein>
    <recommendedName>
        <fullName evidence="4">DUF1795 domain-containing protein</fullName>
    </recommendedName>
</protein>
<evidence type="ECO:0000256" key="1">
    <source>
        <dbReference type="SAM" id="SignalP"/>
    </source>
</evidence>
<keyword evidence="3" id="KW-1185">Reference proteome</keyword>
<feature type="signal peptide" evidence="1">
    <location>
        <begin position="1"/>
        <end position="22"/>
    </location>
</feature>
<reference evidence="3" key="1">
    <citation type="journal article" date="2019" name="Int. J. Syst. Evol. Microbiol.">
        <title>The Global Catalogue of Microorganisms (GCM) 10K type strain sequencing project: providing services to taxonomists for standard genome sequencing and annotation.</title>
        <authorList>
            <consortium name="The Broad Institute Genomics Platform"/>
            <consortium name="The Broad Institute Genome Sequencing Center for Infectious Disease"/>
            <person name="Wu L."/>
            <person name="Ma J."/>
        </authorList>
    </citation>
    <scope>NUCLEOTIDE SEQUENCE [LARGE SCALE GENOMIC DNA]</scope>
    <source>
        <strain evidence="3">JCM 30331</strain>
    </source>
</reference>
<evidence type="ECO:0000313" key="2">
    <source>
        <dbReference type="EMBL" id="GGK15926.1"/>
    </source>
</evidence>
<accession>A0ABQ2EL19</accession>
<name>A0ABQ2EL19_9DEIO</name>
<sequence>MQTMKVCRVLLPVLLLSASASAQTLTPFKDAKLPFTVSLPKGWLGVKFDDGASGVSLVSGKKPPATLMRLLFVGKGGMAVTPQQEFQKFEGGIKGGGMTLKQTASRQVKYGGVGGLEREYLLSHPKGKVQMRVWYGTGAKNLYSFQLTDSPARYAQASALFSKVLATVKFK</sequence>
<keyword evidence="1" id="KW-0732">Signal</keyword>